<dbReference type="SMART" id="SM01321">
    <property type="entry name" value="Y1_Tnp"/>
    <property type="match status" value="1"/>
</dbReference>
<gene>
    <name evidence="2" type="primary">tnpA</name>
    <name evidence="2" type="ORF">KBB96_09200</name>
</gene>
<dbReference type="RefSeq" id="WP_211634398.1">
    <property type="nucleotide sequence ID" value="NZ_CP073100.1"/>
</dbReference>
<dbReference type="Proteomes" id="UP000676169">
    <property type="component" value="Chromosome"/>
</dbReference>
<organism evidence="2 3">
    <name type="scientific">Luteolibacter ambystomatis</name>
    <dbReference type="NCBI Taxonomy" id="2824561"/>
    <lineage>
        <taxon>Bacteria</taxon>
        <taxon>Pseudomonadati</taxon>
        <taxon>Verrucomicrobiota</taxon>
        <taxon>Verrucomicrobiia</taxon>
        <taxon>Verrucomicrobiales</taxon>
        <taxon>Verrucomicrobiaceae</taxon>
        <taxon>Luteolibacter</taxon>
    </lineage>
</organism>
<dbReference type="GO" id="GO:0004803">
    <property type="term" value="F:transposase activity"/>
    <property type="evidence" value="ECO:0007669"/>
    <property type="project" value="InterPro"/>
</dbReference>
<dbReference type="GO" id="GO:0006313">
    <property type="term" value="P:DNA transposition"/>
    <property type="evidence" value="ECO:0007669"/>
    <property type="project" value="InterPro"/>
</dbReference>
<dbReference type="NCBIfam" id="NF033573">
    <property type="entry name" value="transpos_IS200"/>
    <property type="match status" value="1"/>
</dbReference>
<dbReference type="PANTHER" id="PTHR33360:SF2">
    <property type="entry name" value="TRANSPOSASE FOR INSERTION SEQUENCE ELEMENT IS200"/>
    <property type="match status" value="1"/>
</dbReference>
<dbReference type="InterPro" id="IPR036515">
    <property type="entry name" value="Transposase_17_sf"/>
</dbReference>
<dbReference type="AlphaFoldDB" id="A0A975J2Y7"/>
<accession>A0A975J2Y7</accession>
<dbReference type="GO" id="GO:0003677">
    <property type="term" value="F:DNA binding"/>
    <property type="evidence" value="ECO:0007669"/>
    <property type="project" value="InterPro"/>
</dbReference>
<evidence type="ECO:0000313" key="3">
    <source>
        <dbReference type="Proteomes" id="UP000676169"/>
    </source>
</evidence>
<feature type="domain" description="Transposase IS200-like" evidence="1">
    <location>
        <begin position="5"/>
        <end position="118"/>
    </location>
</feature>
<evidence type="ECO:0000313" key="2">
    <source>
        <dbReference type="EMBL" id="QUE53054.1"/>
    </source>
</evidence>
<dbReference type="InterPro" id="IPR002686">
    <property type="entry name" value="Transposase_17"/>
</dbReference>
<keyword evidence="3" id="KW-1185">Reference proteome</keyword>
<proteinExistence type="predicted"/>
<evidence type="ECO:0000259" key="1">
    <source>
        <dbReference type="SMART" id="SM01321"/>
    </source>
</evidence>
<sequence>MPSTYSCLHVHVIFSTKDRVPVIGTAWRDRLHSFLGSVIQERGAQPVAIGGVADHVHLLIGLKPIHAPAAIVRELKSVSSKWIRENRLAPAFGWQEGYGIFSVGPSQVDAVVRYIANQEEHHRTHTAEEEFRAFLRKAGLVSPS</sequence>
<protein>
    <submittedName>
        <fullName evidence="2">IS200/IS605 family transposase</fullName>
    </submittedName>
</protein>
<dbReference type="EMBL" id="CP073100">
    <property type="protein sequence ID" value="QUE53054.1"/>
    <property type="molecule type" value="Genomic_DNA"/>
</dbReference>
<dbReference type="SUPFAM" id="SSF143422">
    <property type="entry name" value="Transposase IS200-like"/>
    <property type="match status" value="1"/>
</dbReference>
<dbReference type="Pfam" id="PF01797">
    <property type="entry name" value="Y1_Tnp"/>
    <property type="match status" value="1"/>
</dbReference>
<name>A0A975J2Y7_9BACT</name>
<dbReference type="KEGG" id="lamb:KBB96_09200"/>
<dbReference type="PANTHER" id="PTHR33360">
    <property type="entry name" value="TRANSPOSASE FOR INSERTION SEQUENCE ELEMENT IS200"/>
    <property type="match status" value="1"/>
</dbReference>
<reference evidence="2" key="1">
    <citation type="submission" date="2021-04" db="EMBL/GenBank/DDBJ databases">
        <title>Luteolibacter sp. 32A isolated from the skin of an Anderson's salamander (Ambystoma andersonii).</title>
        <authorList>
            <person name="Spergser J."/>
            <person name="Busse H.-J."/>
        </authorList>
    </citation>
    <scope>NUCLEOTIDE SEQUENCE</scope>
    <source>
        <strain evidence="2">32A</strain>
    </source>
</reference>
<dbReference type="Gene3D" id="3.30.70.1290">
    <property type="entry name" value="Transposase IS200-like"/>
    <property type="match status" value="1"/>
</dbReference>